<name>A0A5J4P5K8_9ZZZZ</name>
<dbReference type="AlphaFoldDB" id="A0A5J4P5K8"/>
<feature type="non-terminal residue" evidence="1">
    <location>
        <position position="1"/>
    </location>
</feature>
<accession>A0A5J4P5K8</accession>
<gene>
    <name evidence="1" type="ORF">EZS27_043667</name>
</gene>
<evidence type="ECO:0000313" key="1">
    <source>
        <dbReference type="EMBL" id="KAA6304686.1"/>
    </source>
</evidence>
<proteinExistence type="predicted"/>
<organism evidence="1">
    <name type="scientific">termite gut metagenome</name>
    <dbReference type="NCBI Taxonomy" id="433724"/>
    <lineage>
        <taxon>unclassified sequences</taxon>
        <taxon>metagenomes</taxon>
        <taxon>organismal metagenomes</taxon>
    </lineage>
</organism>
<dbReference type="EMBL" id="SNRY01011311">
    <property type="protein sequence ID" value="KAA6304686.1"/>
    <property type="molecule type" value="Genomic_DNA"/>
</dbReference>
<protein>
    <submittedName>
        <fullName evidence="1">Cadmium cobalt and zinc/H(+)-K(+) antiporter</fullName>
    </submittedName>
</protein>
<sequence>KHHIRHELEHCDIGHVTLEFEYEGEECEIRCL</sequence>
<comment type="caution">
    <text evidence="1">The sequence shown here is derived from an EMBL/GenBank/DDBJ whole genome shotgun (WGS) entry which is preliminary data.</text>
</comment>
<reference evidence="1" key="1">
    <citation type="submission" date="2019-03" db="EMBL/GenBank/DDBJ databases">
        <title>Single cell metagenomics reveals metabolic interactions within the superorganism composed of flagellate Streblomastix strix and complex community of Bacteroidetes bacteria on its surface.</title>
        <authorList>
            <person name="Treitli S.C."/>
            <person name="Kolisko M."/>
            <person name="Husnik F."/>
            <person name="Keeling P."/>
            <person name="Hampl V."/>
        </authorList>
    </citation>
    <scope>NUCLEOTIDE SEQUENCE</scope>
    <source>
        <strain evidence="1">STM</strain>
    </source>
</reference>